<dbReference type="FunCoup" id="B0WXY1">
    <property type="interactions" value="7"/>
</dbReference>
<dbReference type="InParanoid" id="B0WXY1"/>
<name>B0WXY1_CULQU</name>
<feature type="region of interest" description="Disordered" evidence="1">
    <location>
        <begin position="230"/>
        <end position="262"/>
    </location>
</feature>
<evidence type="ECO:0000313" key="3">
    <source>
        <dbReference type="EMBL" id="EDS36791.1"/>
    </source>
</evidence>
<evidence type="ECO:0000313" key="5">
    <source>
        <dbReference type="Proteomes" id="UP000002320"/>
    </source>
</evidence>
<feature type="chain" id="PRO_5014567063" evidence="2">
    <location>
        <begin position="19"/>
        <end position="280"/>
    </location>
</feature>
<protein>
    <submittedName>
        <fullName evidence="3 4">Uncharacterized protein</fullName>
    </submittedName>
</protein>
<dbReference type="PANTHER" id="PTHR20898">
    <property type="entry name" value="DAEDALUS ON 3-RELATED-RELATED"/>
    <property type="match status" value="1"/>
</dbReference>
<evidence type="ECO:0000313" key="4">
    <source>
        <dbReference type="EnsemblMetazoa" id="CPIJ011796-PA"/>
    </source>
</evidence>
<gene>
    <name evidence="4" type="primary">6044799</name>
    <name evidence="3" type="ORF">CpipJ_CPIJ011796</name>
</gene>
<keyword evidence="2" id="KW-0732">Signal</keyword>
<proteinExistence type="predicted"/>
<accession>B0WXY1</accession>
<dbReference type="EnsemblMetazoa" id="CPIJ011796-RA">
    <property type="protein sequence ID" value="CPIJ011796-PA"/>
    <property type="gene ID" value="CPIJ011796"/>
</dbReference>
<feature type="signal peptide" evidence="2">
    <location>
        <begin position="1"/>
        <end position="18"/>
    </location>
</feature>
<dbReference type="OrthoDB" id="7789165at2759"/>
<dbReference type="PANTHER" id="PTHR20898:SF0">
    <property type="entry name" value="DAEDALUS ON 3-RELATED"/>
    <property type="match status" value="1"/>
</dbReference>
<reference evidence="3" key="1">
    <citation type="submission" date="2007-03" db="EMBL/GenBank/DDBJ databases">
        <title>Annotation of Culex pipiens quinquefasciatus.</title>
        <authorList>
            <consortium name="The Broad Institute Genome Sequencing Platform"/>
            <person name="Atkinson P.W."/>
            <person name="Hemingway J."/>
            <person name="Christensen B.M."/>
            <person name="Higgs S."/>
            <person name="Kodira C."/>
            <person name="Hannick L."/>
            <person name="Megy K."/>
            <person name="O'Leary S."/>
            <person name="Pearson M."/>
            <person name="Haas B.J."/>
            <person name="Mauceli E."/>
            <person name="Wortman J.R."/>
            <person name="Lee N.H."/>
            <person name="Guigo R."/>
            <person name="Stanke M."/>
            <person name="Alvarado L."/>
            <person name="Amedeo P."/>
            <person name="Antoine C.H."/>
            <person name="Arensburger P."/>
            <person name="Bidwell S.L."/>
            <person name="Crawford M."/>
            <person name="Camaro F."/>
            <person name="Devon K."/>
            <person name="Engels R."/>
            <person name="Hammond M."/>
            <person name="Howarth C."/>
            <person name="Koehrsen M."/>
            <person name="Lawson D."/>
            <person name="Montgomery P."/>
            <person name="Nene V."/>
            <person name="Nusbaum C."/>
            <person name="Puiu D."/>
            <person name="Romero-Severson J."/>
            <person name="Severson D.W."/>
            <person name="Shumway M."/>
            <person name="Sisk P."/>
            <person name="Stolte C."/>
            <person name="Zeng Q."/>
            <person name="Eisenstadt E."/>
            <person name="Fraser-Liggett C."/>
            <person name="Strausberg R."/>
            <person name="Galagan J."/>
            <person name="Birren B."/>
            <person name="Collins F.H."/>
        </authorList>
    </citation>
    <scope>NUCLEOTIDE SEQUENCE [LARGE SCALE GENOMIC DNA]</scope>
    <source>
        <strain evidence="3">JHB</strain>
    </source>
</reference>
<dbReference type="Proteomes" id="UP000002320">
    <property type="component" value="Unassembled WGS sequence"/>
</dbReference>
<evidence type="ECO:0000256" key="2">
    <source>
        <dbReference type="SAM" id="SignalP"/>
    </source>
</evidence>
<feature type="compositionally biased region" description="Polar residues" evidence="1">
    <location>
        <begin position="244"/>
        <end position="257"/>
    </location>
</feature>
<keyword evidence="5" id="KW-1185">Reference proteome</keyword>
<feature type="compositionally biased region" description="Low complexity" evidence="1">
    <location>
        <begin position="233"/>
        <end position="243"/>
    </location>
</feature>
<dbReference type="VEuPathDB" id="VectorBase:CPIJ011796"/>
<evidence type="ECO:0000256" key="1">
    <source>
        <dbReference type="SAM" id="MobiDB-lite"/>
    </source>
</evidence>
<dbReference type="KEGG" id="cqu:CpipJ_CPIJ011796"/>
<dbReference type="HOGENOM" id="CLU_994825_0_0_1"/>
<reference evidence="4" key="2">
    <citation type="submission" date="2021-02" db="UniProtKB">
        <authorList>
            <consortium name="EnsemblMetazoa"/>
        </authorList>
    </citation>
    <scope>IDENTIFICATION</scope>
    <source>
        <strain evidence="4">JHB</strain>
    </source>
</reference>
<organism>
    <name type="scientific">Culex quinquefasciatus</name>
    <name type="common">Southern house mosquito</name>
    <name type="synonym">Culex pungens</name>
    <dbReference type="NCBI Taxonomy" id="7176"/>
    <lineage>
        <taxon>Eukaryota</taxon>
        <taxon>Metazoa</taxon>
        <taxon>Ecdysozoa</taxon>
        <taxon>Arthropoda</taxon>
        <taxon>Hexapoda</taxon>
        <taxon>Insecta</taxon>
        <taxon>Pterygota</taxon>
        <taxon>Neoptera</taxon>
        <taxon>Endopterygota</taxon>
        <taxon>Diptera</taxon>
        <taxon>Nematocera</taxon>
        <taxon>Culicoidea</taxon>
        <taxon>Culicidae</taxon>
        <taxon>Culicinae</taxon>
        <taxon>Culicini</taxon>
        <taxon>Culex</taxon>
        <taxon>Culex</taxon>
    </lineage>
</organism>
<dbReference type="EMBL" id="DS232175">
    <property type="protein sequence ID" value="EDS36791.1"/>
    <property type="molecule type" value="Genomic_DNA"/>
</dbReference>
<dbReference type="VEuPathDB" id="VectorBase:CQUJHB011063"/>
<sequence>MSTLQSFFLLCLVHRTLSGGQFDYVRPIFSPDTVRNYTLRIERNLCVDQPYKYFELLTCTNRLIRNQPSQTHIVGRFHTLQDVVFCRYKVYYRFQTYQPFLIDEWFNYCDAYDNLDGVSSIGLLAVGGLKTTIPDLPGCPFGGMINVTHTINETQFPPFMPAGQYRMDMKFYNGQNETLFAVQTYLTVRAKGAIGWLWLFGSPPWHEFPRWPARCTPLPPDELCGLRSDQARNRASSSAASTSPNGAISISQYTEASPSRWPRLPSCVRWEEKEKKEKTF</sequence>
<dbReference type="AlphaFoldDB" id="B0WXY1"/>